<gene>
    <name evidence="9" type="primary">bphI</name>
    <name evidence="9" type="ORF">BerOc1_02452</name>
</gene>
<dbReference type="PANTHER" id="PTHR10277">
    <property type="entry name" value="HOMOCITRATE SYNTHASE-RELATED"/>
    <property type="match status" value="1"/>
</dbReference>
<dbReference type="NCBIfam" id="TIGR03217">
    <property type="entry name" value="4OH_2_O_val_ald"/>
    <property type="match status" value="1"/>
</dbReference>
<dbReference type="Gene3D" id="3.20.20.70">
    <property type="entry name" value="Aldolase class I"/>
    <property type="match status" value="1"/>
</dbReference>
<dbReference type="GO" id="GO:0009098">
    <property type="term" value="P:L-leucine biosynthetic process"/>
    <property type="evidence" value="ECO:0007669"/>
    <property type="project" value="TreeGrafter"/>
</dbReference>
<accession>A0A1J5MX33</accession>
<feature type="binding site" evidence="6">
    <location>
        <position position="167"/>
    </location>
    <ligand>
        <name>substrate</name>
    </ligand>
</feature>
<reference evidence="9 10" key="1">
    <citation type="submission" date="2015-09" db="EMBL/GenBank/DDBJ databases">
        <title>Genome of Desulfovibrio dechloracetivorans BerOc1, a mercury methylating strain isolated from highly hydrocarbons and metals contaminated coastal sediments.</title>
        <authorList>
            <person name="Goni Urriza M."/>
            <person name="Gassie C."/>
            <person name="Bouchez O."/>
            <person name="Klopp C."/>
            <person name="Ranchou-Peyruse A."/>
            <person name="Remy G."/>
        </authorList>
    </citation>
    <scope>NUCLEOTIDE SEQUENCE [LARGE SCALE GENOMIC DNA]</scope>
    <source>
        <strain evidence="9 10">BerOc1</strain>
    </source>
</reference>
<dbReference type="NCBIfam" id="NF006049">
    <property type="entry name" value="PRK08195.1"/>
    <property type="match status" value="1"/>
</dbReference>
<dbReference type="RefSeq" id="WP_071545949.1">
    <property type="nucleotide sequence ID" value="NZ_LKAQ01000004.1"/>
</dbReference>
<keyword evidence="4 6" id="KW-0464">Manganese</keyword>
<dbReference type="InterPro" id="IPR050073">
    <property type="entry name" value="2-IPM_HCS-like"/>
</dbReference>
<evidence type="ECO:0000259" key="8">
    <source>
        <dbReference type="PROSITE" id="PS50991"/>
    </source>
</evidence>
<sequence length="338" mass="36003">MQKSIKIIDTTLRDGSHAVSHSFTPEQVKAIAGGLDAAGVDLIEITHGDGLAGSSINYGFSEHPELELIRAASEVVKNAKLTVLLLPGIGTIEDLEMARDAGATAVRIATHCTEADIAIQHIRYAKEHGMFTVGFLMMVHMTSPEELAKQALVFEEAGADYINLADSAGHLLPNEVRARVKAVREAVKIPVGFHAHNNLGVAVANSLAAAEEGAQYLDATLRGLGAGAGNAQSEVLAAVLNRAGFETKADFNTLMDVAAEFVDPVMKRPQVIFNDAITIGYAGVYSSFLLHARNAAETYGVNAREILVELGKRRMVGGQEDMIIDVAHEIALQQGQTN</sequence>
<keyword evidence="3 6" id="KW-0058">Aromatic hydrocarbons catabolism</keyword>
<dbReference type="Proteomes" id="UP000181901">
    <property type="component" value="Unassembled WGS sequence"/>
</dbReference>
<evidence type="ECO:0000256" key="2">
    <source>
        <dbReference type="ARBA" id="ARBA00022723"/>
    </source>
</evidence>
<evidence type="ECO:0000256" key="3">
    <source>
        <dbReference type="ARBA" id="ARBA00022797"/>
    </source>
</evidence>
<dbReference type="HAMAP" id="MF_01656">
    <property type="entry name" value="HOA"/>
    <property type="match status" value="1"/>
</dbReference>
<evidence type="ECO:0000256" key="7">
    <source>
        <dbReference type="NCBIfam" id="TIGR03217"/>
    </source>
</evidence>
<dbReference type="EC" id="4.1.3.39" evidence="6 7"/>
<keyword evidence="2 6" id="KW-0479">Metal-binding</keyword>
<feature type="binding site" evidence="6">
    <location>
        <position position="285"/>
    </location>
    <ligand>
        <name>substrate</name>
    </ligand>
</feature>
<feature type="domain" description="Pyruvate carboxyltransferase" evidence="8">
    <location>
        <begin position="5"/>
        <end position="255"/>
    </location>
</feature>
<evidence type="ECO:0000313" key="10">
    <source>
        <dbReference type="Proteomes" id="UP000181901"/>
    </source>
</evidence>
<dbReference type="CDD" id="cd07943">
    <property type="entry name" value="DRE_TIM_HOA"/>
    <property type="match status" value="1"/>
</dbReference>
<dbReference type="InterPro" id="IPR017629">
    <property type="entry name" value="4OH_2_O-val_aldolase"/>
</dbReference>
<comment type="similarity">
    <text evidence="1 6">Belongs to the 4-hydroxy-2-oxovalerate aldolase family.</text>
</comment>
<dbReference type="InterPro" id="IPR000891">
    <property type="entry name" value="PYR_CT"/>
</dbReference>
<feature type="site" description="Transition state stabilizer" evidence="6">
    <location>
        <position position="13"/>
    </location>
</feature>
<dbReference type="GO" id="GO:0030145">
    <property type="term" value="F:manganese ion binding"/>
    <property type="evidence" value="ECO:0007669"/>
    <property type="project" value="UniProtKB-UniRule"/>
</dbReference>
<dbReference type="InterPro" id="IPR013785">
    <property type="entry name" value="Aldolase_TIM"/>
</dbReference>
<dbReference type="InterPro" id="IPR012425">
    <property type="entry name" value="DmpG_comm"/>
</dbReference>
<feature type="active site" description="Proton acceptor" evidence="6">
    <location>
        <position position="17"/>
    </location>
</feature>
<feature type="binding site" evidence="6">
    <location>
        <position position="14"/>
    </location>
    <ligand>
        <name>Mn(2+)</name>
        <dbReference type="ChEBI" id="CHEBI:29035"/>
    </ligand>
</feature>
<evidence type="ECO:0000256" key="6">
    <source>
        <dbReference type="HAMAP-Rule" id="MF_01656"/>
    </source>
</evidence>
<organism evidence="9 10">
    <name type="scientific">Pseudodesulfovibrio hydrargyri</name>
    <dbReference type="NCBI Taxonomy" id="2125990"/>
    <lineage>
        <taxon>Bacteria</taxon>
        <taxon>Pseudomonadati</taxon>
        <taxon>Thermodesulfobacteriota</taxon>
        <taxon>Desulfovibrionia</taxon>
        <taxon>Desulfovibrionales</taxon>
        <taxon>Desulfovibrionaceae</taxon>
    </lineage>
</organism>
<evidence type="ECO:0000313" key="9">
    <source>
        <dbReference type="EMBL" id="OIQ50514.1"/>
    </source>
</evidence>
<dbReference type="GO" id="GO:0003852">
    <property type="term" value="F:2-isopropylmalate synthase activity"/>
    <property type="evidence" value="ECO:0007669"/>
    <property type="project" value="TreeGrafter"/>
</dbReference>
<feature type="binding site" evidence="6">
    <location>
        <position position="196"/>
    </location>
    <ligand>
        <name>Mn(2+)</name>
        <dbReference type="ChEBI" id="CHEBI:29035"/>
    </ligand>
</feature>
<keyword evidence="5 6" id="KW-0456">Lyase</keyword>
<dbReference type="PANTHER" id="PTHR10277:SF9">
    <property type="entry name" value="2-ISOPROPYLMALATE SYNTHASE 1, CHLOROPLASTIC-RELATED"/>
    <property type="match status" value="1"/>
</dbReference>
<keyword evidence="10" id="KW-1185">Reference proteome</keyword>
<dbReference type="EMBL" id="LKAQ01000004">
    <property type="protein sequence ID" value="OIQ50514.1"/>
    <property type="molecule type" value="Genomic_DNA"/>
</dbReference>
<comment type="caution">
    <text evidence="9">The sequence shown here is derived from an EMBL/GenBank/DDBJ whole genome shotgun (WGS) entry which is preliminary data.</text>
</comment>
<evidence type="ECO:0000256" key="5">
    <source>
        <dbReference type="ARBA" id="ARBA00023239"/>
    </source>
</evidence>
<dbReference type="Pfam" id="PF07836">
    <property type="entry name" value="DmpG_comm"/>
    <property type="match status" value="1"/>
</dbReference>
<dbReference type="GO" id="GO:0008701">
    <property type="term" value="F:4-hydroxy-2-oxovalerate aldolase activity"/>
    <property type="evidence" value="ECO:0007669"/>
    <property type="project" value="UniProtKB-UniRule"/>
</dbReference>
<dbReference type="SUPFAM" id="SSF51569">
    <property type="entry name" value="Aldolase"/>
    <property type="match status" value="1"/>
</dbReference>
<feature type="binding site" evidence="6">
    <location>
        <begin position="13"/>
        <end position="14"/>
    </location>
    <ligand>
        <name>substrate</name>
    </ligand>
</feature>
<feature type="binding site" evidence="6">
    <location>
        <position position="194"/>
    </location>
    <ligand>
        <name>substrate</name>
    </ligand>
</feature>
<name>A0A1J5MX33_9BACT</name>
<evidence type="ECO:0000256" key="4">
    <source>
        <dbReference type="ARBA" id="ARBA00023211"/>
    </source>
</evidence>
<dbReference type="Gene3D" id="1.10.8.60">
    <property type="match status" value="1"/>
</dbReference>
<feature type="binding site" evidence="6">
    <location>
        <position position="194"/>
    </location>
    <ligand>
        <name>Mn(2+)</name>
        <dbReference type="ChEBI" id="CHEBI:29035"/>
    </ligand>
</feature>
<dbReference type="SUPFAM" id="SSF89000">
    <property type="entry name" value="post-HMGL domain-like"/>
    <property type="match status" value="1"/>
</dbReference>
<dbReference type="PROSITE" id="PS50991">
    <property type="entry name" value="PYR_CT"/>
    <property type="match status" value="1"/>
</dbReference>
<proteinExistence type="inferred from homology"/>
<comment type="catalytic activity">
    <reaction evidence="6">
        <text>(S)-4-hydroxy-2-oxopentanoate = acetaldehyde + pyruvate</text>
        <dbReference type="Rhea" id="RHEA:22624"/>
        <dbReference type="ChEBI" id="CHEBI:15343"/>
        <dbReference type="ChEBI" id="CHEBI:15361"/>
        <dbReference type="ChEBI" id="CHEBI:73143"/>
        <dbReference type="EC" id="4.1.3.39"/>
    </reaction>
</comment>
<dbReference type="AlphaFoldDB" id="A0A1J5MX33"/>
<protein>
    <recommendedName>
        <fullName evidence="6 7">4-hydroxy-2-oxovalerate aldolase</fullName>
        <shortName evidence="6">HOA</shortName>
        <ecNumber evidence="6 7">4.1.3.39</ecNumber>
    </recommendedName>
    <alternativeName>
        <fullName evidence="6">4-hydroxy-2-keto-pentanoic acid aldolase</fullName>
    </alternativeName>
    <alternativeName>
        <fullName evidence="6">4-hydroxy-2-oxopentanoate aldolase</fullName>
    </alternativeName>
</protein>
<dbReference type="Pfam" id="PF00682">
    <property type="entry name" value="HMGL-like"/>
    <property type="match status" value="1"/>
</dbReference>
<evidence type="ECO:0000256" key="1">
    <source>
        <dbReference type="ARBA" id="ARBA00008944"/>
    </source>
</evidence>
<dbReference type="InterPro" id="IPR035685">
    <property type="entry name" value="DRE_TIM_HOA"/>
</dbReference>